<name>A0A397T295_9GLOM</name>
<evidence type="ECO:0000313" key="2">
    <source>
        <dbReference type="Proteomes" id="UP000265703"/>
    </source>
</evidence>
<organism evidence="1 2">
    <name type="scientific">Glomus cerebriforme</name>
    <dbReference type="NCBI Taxonomy" id="658196"/>
    <lineage>
        <taxon>Eukaryota</taxon>
        <taxon>Fungi</taxon>
        <taxon>Fungi incertae sedis</taxon>
        <taxon>Mucoromycota</taxon>
        <taxon>Glomeromycotina</taxon>
        <taxon>Glomeromycetes</taxon>
        <taxon>Glomerales</taxon>
        <taxon>Glomeraceae</taxon>
        <taxon>Glomus</taxon>
    </lineage>
</organism>
<accession>A0A397T295</accession>
<sequence>MRSAFITRSTSKILTSSASLKSKVLSSMVNLYELDMLIQICQKNLAKFNIVIRNQERLEAKQEMLETILIEQKGQISEITLRLQLKNLLMKYFMSINNQYSDEYCKTLPYSPLSNNNSMDNMSLDNDILDITNIDDFKRVELSNIGDLY</sequence>
<gene>
    <name evidence="1" type="ORF">C1645_825045</name>
</gene>
<dbReference type="EMBL" id="QKYT01000225">
    <property type="protein sequence ID" value="RIA89281.1"/>
    <property type="molecule type" value="Genomic_DNA"/>
</dbReference>
<comment type="caution">
    <text evidence="1">The sequence shown here is derived from an EMBL/GenBank/DDBJ whole genome shotgun (WGS) entry which is preliminary data.</text>
</comment>
<reference evidence="1 2" key="1">
    <citation type="submission" date="2018-06" db="EMBL/GenBank/DDBJ databases">
        <title>Comparative genomics reveals the genomic features of Rhizophagus irregularis, R. cerebriforme, R. diaphanum and Gigaspora rosea, and their symbiotic lifestyle signature.</title>
        <authorList>
            <person name="Morin E."/>
            <person name="San Clemente H."/>
            <person name="Chen E.C.H."/>
            <person name="De La Providencia I."/>
            <person name="Hainaut M."/>
            <person name="Kuo A."/>
            <person name="Kohler A."/>
            <person name="Murat C."/>
            <person name="Tang N."/>
            <person name="Roy S."/>
            <person name="Loubradou J."/>
            <person name="Henrissat B."/>
            <person name="Grigoriev I.V."/>
            <person name="Corradi N."/>
            <person name="Roux C."/>
            <person name="Martin F.M."/>
        </authorList>
    </citation>
    <scope>NUCLEOTIDE SEQUENCE [LARGE SCALE GENOMIC DNA]</scope>
    <source>
        <strain evidence="1 2">DAOM 227022</strain>
    </source>
</reference>
<dbReference type="AlphaFoldDB" id="A0A397T295"/>
<keyword evidence="2" id="KW-1185">Reference proteome</keyword>
<proteinExistence type="predicted"/>
<protein>
    <submittedName>
        <fullName evidence="1">Uncharacterized protein</fullName>
    </submittedName>
</protein>
<evidence type="ECO:0000313" key="1">
    <source>
        <dbReference type="EMBL" id="RIA89281.1"/>
    </source>
</evidence>
<dbReference type="Proteomes" id="UP000265703">
    <property type="component" value="Unassembled WGS sequence"/>
</dbReference>